<sequence length="373" mass="42284">MPNRTPARSRLRCDTGEPVTITSDEAELYDRQIRLWGLEAQNRLRNSNVLIFGVTNLGIEIAKNLILCGLKSVMIMDQEDLTEEDLEWNFLAQAKYVGKNRAFASLDKARDLNPMVYVDAALGNIVEQETDFYKRFDLIILVDQKHSVNARVDDICREYSIRFQASGVFGWTGYAFSDFNGFEYLVKKPAKLASTVETTLDVDMVDIDAPSNSKACPSAVVLDITEEPEDLMEKKAVPYVSYSAAFDVEWELLKKYTRQMKRAVPQSLFPIRALLTFWDKASAAEPLDVEELATIWKKEVERCQQDPSKHLIQPEKFEFFSNPQLTSACAVVGGLAAQETIKALSQNERPLKNVFIYSALDSTSFVCDFPPRR</sequence>
<dbReference type="Pfam" id="PF00899">
    <property type="entry name" value="ThiF"/>
    <property type="match status" value="1"/>
</dbReference>
<dbReference type="GO" id="GO:0016925">
    <property type="term" value="P:protein sumoylation"/>
    <property type="evidence" value="ECO:0007669"/>
    <property type="project" value="TreeGrafter"/>
</dbReference>
<name>A0A1I7YSW6_9BILA</name>
<dbReference type="GO" id="GO:0019948">
    <property type="term" value="F:SUMO activating enzyme activity"/>
    <property type="evidence" value="ECO:0007669"/>
    <property type="project" value="TreeGrafter"/>
</dbReference>
<dbReference type="WBParaSite" id="L893_g19379.t1">
    <property type="protein sequence ID" value="L893_g19379.t1"/>
    <property type="gene ID" value="L893_g19379"/>
</dbReference>
<dbReference type="Proteomes" id="UP000095287">
    <property type="component" value="Unplaced"/>
</dbReference>
<dbReference type="InterPro" id="IPR000594">
    <property type="entry name" value="ThiF_NAD_FAD-bd"/>
</dbReference>
<proteinExistence type="inferred from homology"/>
<comment type="similarity">
    <text evidence="1">Belongs to the ubiquitin-activating E1 family.</text>
</comment>
<dbReference type="GO" id="GO:0031510">
    <property type="term" value="C:SUMO activating enzyme complex"/>
    <property type="evidence" value="ECO:0007669"/>
    <property type="project" value="TreeGrafter"/>
</dbReference>
<keyword evidence="3" id="KW-1185">Reference proteome</keyword>
<evidence type="ECO:0000256" key="1">
    <source>
        <dbReference type="ARBA" id="ARBA00005673"/>
    </source>
</evidence>
<dbReference type="InterPro" id="IPR045886">
    <property type="entry name" value="ThiF/MoeB/HesA"/>
</dbReference>
<evidence type="ECO:0000259" key="2">
    <source>
        <dbReference type="Pfam" id="PF00899"/>
    </source>
</evidence>
<protein>
    <submittedName>
        <fullName evidence="4">ThiF domain-containing protein</fullName>
    </submittedName>
</protein>
<dbReference type="Gene3D" id="3.40.50.720">
    <property type="entry name" value="NAD(P)-binding Rossmann-like Domain"/>
    <property type="match status" value="1"/>
</dbReference>
<accession>A0A1I7YSW6</accession>
<organism evidence="3 4">
    <name type="scientific">Steinernema glaseri</name>
    <dbReference type="NCBI Taxonomy" id="37863"/>
    <lineage>
        <taxon>Eukaryota</taxon>
        <taxon>Metazoa</taxon>
        <taxon>Ecdysozoa</taxon>
        <taxon>Nematoda</taxon>
        <taxon>Chromadorea</taxon>
        <taxon>Rhabditida</taxon>
        <taxon>Tylenchina</taxon>
        <taxon>Panagrolaimomorpha</taxon>
        <taxon>Strongyloidoidea</taxon>
        <taxon>Steinernematidae</taxon>
        <taxon>Steinernema</taxon>
    </lineage>
</organism>
<feature type="domain" description="THIF-type NAD/FAD binding fold" evidence="2">
    <location>
        <begin position="29"/>
        <end position="363"/>
    </location>
</feature>
<dbReference type="PANTHER" id="PTHR10953">
    <property type="entry name" value="UBIQUITIN-ACTIVATING ENZYME E1"/>
    <property type="match status" value="1"/>
</dbReference>
<dbReference type="AlphaFoldDB" id="A0A1I7YSW6"/>
<reference evidence="4" key="1">
    <citation type="submission" date="2016-11" db="UniProtKB">
        <authorList>
            <consortium name="WormBaseParasite"/>
        </authorList>
    </citation>
    <scope>IDENTIFICATION</scope>
</reference>
<dbReference type="PANTHER" id="PTHR10953:SF162">
    <property type="entry name" value="SUMO-ACTIVATING ENZYME SUBUNIT 1"/>
    <property type="match status" value="1"/>
</dbReference>
<evidence type="ECO:0000313" key="3">
    <source>
        <dbReference type="Proteomes" id="UP000095287"/>
    </source>
</evidence>
<dbReference type="InterPro" id="IPR035985">
    <property type="entry name" value="Ubiquitin-activating_enz"/>
</dbReference>
<evidence type="ECO:0000313" key="4">
    <source>
        <dbReference type="WBParaSite" id="L893_g19379.t1"/>
    </source>
</evidence>
<dbReference type="GO" id="GO:0005737">
    <property type="term" value="C:cytoplasm"/>
    <property type="evidence" value="ECO:0007669"/>
    <property type="project" value="TreeGrafter"/>
</dbReference>
<dbReference type="SUPFAM" id="SSF69572">
    <property type="entry name" value="Activating enzymes of the ubiquitin-like proteins"/>
    <property type="match status" value="1"/>
</dbReference>